<keyword evidence="2" id="KW-0645">Protease</keyword>
<dbReference type="Gene3D" id="3.30.2290.10">
    <property type="entry name" value="PmbA/TldD superfamily"/>
    <property type="match status" value="1"/>
</dbReference>
<dbReference type="Pfam" id="PF19290">
    <property type="entry name" value="PmbA_TldD_2nd"/>
    <property type="match status" value="1"/>
</dbReference>
<dbReference type="InterPro" id="IPR045570">
    <property type="entry name" value="Metalloprtase-TldD/E_cen_dom"/>
</dbReference>
<feature type="domain" description="Metalloprotease TldD/E N-terminal" evidence="5">
    <location>
        <begin position="38"/>
        <end position="101"/>
    </location>
</feature>
<organism evidence="8 9">
    <name type="scientific">Candidatus Obscuribacter phosphatis</name>
    <dbReference type="NCBI Taxonomy" id="1906157"/>
    <lineage>
        <taxon>Bacteria</taxon>
        <taxon>Bacillati</taxon>
        <taxon>Candidatus Melainabacteria</taxon>
        <taxon>Candidatus Obscuribacterales</taxon>
        <taxon>Candidatus Obscuribacteraceae</taxon>
        <taxon>Candidatus Obscuribacter</taxon>
    </lineage>
</organism>
<dbReference type="PIRSF" id="PIRSF004919">
    <property type="entry name" value="TldD"/>
    <property type="match status" value="1"/>
</dbReference>
<proteinExistence type="inferred from homology"/>
<evidence type="ECO:0000256" key="1">
    <source>
        <dbReference type="ARBA" id="ARBA00005836"/>
    </source>
</evidence>
<dbReference type="Proteomes" id="UP000664277">
    <property type="component" value="Unassembled WGS sequence"/>
</dbReference>
<evidence type="ECO:0000259" key="5">
    <source>
        <dbReference type="Pfam" id="PF01523"/>
    </source>
</evidence>
<keyword evidence="3" id="KW-0378">Hydrolase</keyword>
<evidence type="ECO:0000313" key="9">
    <source>
        <dbReference type="Proteomes" id="UP000664277"/>
    </source>
</evidence>
<name>A0A8J7TM51_9BACT</name>
<accession>A0A8J7TM51</accession>
<evidence type="ECO:0000256" key="3">
    <source>
        <dbReference type="ARBA" id="ARBA00022801"/>
    </source>
</evidence>
<dbReference type="PANTHER" id="PTHR30624">
    <property type="entry name" value="UNCHARACTERIZED PROTEIN TLDD AND PMBA"/>
    <property type="match status" value="1"/>
</dbReference>
<dbReference type="GO" id="GO:0006508">
    <property type="term" value="P:proteolysis"/>
    <property type="evidence" value="ECO:0007669"/>
    <property type="project" value="UniProtKB-KW"/>
</dbReference>
<dbReference type="GO" id="GO:0005829">
    <property type="term" value="C:cytosol"/>
    <property type="evidence" value="ECO:0007669"/>
    <property type="project" value="TreeGrafter"/>
</dbReference>
<feature type="domain" description="Metalloprotease TldD/E central" evidence="7">
    <location>
        <begin position="130"/>
        <end position="238"/>
    </location>
</feature>
<dbReference type="Pfam" id="PF01523">
    <property type="entry name" value="PmbA_TldD_1st"/>
    <property type="match status" value="1"/>
</dbReference>
<reference evidence="8" key="1">
    <citation type="submission" date="2021-02" db="EMBL/GenBank/DDBJ databases">
        <title>Genome-Resolved Metagenomics of a Microbial Community Performing Photosynthetic Biological Nutrient Removal.</title>
        <authorList>
            <person name="Mcdaniel E.A."/>
        </authorList>
    </citation>
    <scope>NUCLEOTIDE SEQUENCE</scope>
    <source>
        <strain evidence="8">UWPOB_OBS1</strain>
    </source>
</reference>
<dbReference type="Pfam" id="PF19289">
    <property type="entry name" value="PmbA_TldD_3rd"/>
    <property type="match status" value="1"/>
</dbReference>
<evidence type="ECO:0000313" key="8">
    <source>
        <dbReference type="EMBL" id="MBN8661314.1"/>
    </source>
</evidence>
<dbReference type="AlphaFoldDB" id="A0A8J7TM51"/>
<comment type="caution">
    <text evidence="8">The sequence shown here is derived from an EMBL/GenBank/DDBJ whole genome shotgun (WGS) entry which is preliminary data.</text>
</comment>
<dbReference type="PANTHER" id="PTHR30624:SF4">
    <property type="entry name" value="METALLOPROTEASE TLDD"/>
    <property type="match status" value="1"/>
</dbReference>
<evidence type="ECO:0000256" key="2">
    <source>
        <dbReference type="ARBA" id="ARBA00022670"/>
    </source>
</evidence>
<dbReference type="InterPro" id="IPR051463">
    <property type="entry name" value="Peptidase_U62_metallo"/>
</dbReference>
<comment type="similarity">
    <text evidence="1">Belongs to the peptidase U62 family.</text>
</comment>
<dbReference type="NCBIfam" id="NF008006">
    <property type="entry name" value="PRK10735.1"/>
    <property type="match status" value="1"/>
</dbReference>
<dbReference type="InterPro" id="IPR025502">
    <property type="entry name" value="TldD"/>
</dbReference>
<evidence type="ECO:0000256" key="4">
    <source>
        <dbReference type="ARBA" id="ARBA00023049"/>
    </source>
</evidence>
<dbReference type="InterPro" id="IPR045569">
    <property type="entry name" value="Metalloprtase-TldD/E_C"/>
</dbReference>
<evidence type="ECO:0000259" key="7">
    <source>
        <dbReference type="Pfam" id="PF19290"/>
    </source>
</evidence>
<evidence type="ECO:0000259" key="6">
    <source>
        <dbReference type="Pfam" id="PF19289"/>
    </source>
</evidence>
<gene>
    <name evidence="8" type="primary">tldD</name>
    <name evidence="8" type="ORF">J0M35_13180</name>
</gene>
<dbReference type="EMBL" id="JAFLCK010000018">
    <property type="protein sequence ID" value="MBN8661314.1"/>
    <property type="molecule type" value="Genomic_DNA"/>
</dbReference>
<keyword evidence="4 8" id="KW-0482">Metalloprotease</keyword>
<dbReference type="InterPro" id="IPR035068">
    <property type="entry name" value="TldD/PmbA_N"/>
</dbReference>
<dbReference type="InterPro" id="IPR002510">
    <property type="entry name" value="Metalloprtase-TldD/E_N"/>
</dbReference>
<protein>
    <submittedName>
        <fullName evidence="8">Metalloprotease TldD</fullName>
    </submittedName>
</protein>
<sequence>MKLNSNGSAVLERLFGITVGQLQAVIDLAVEGHPAAYCDIYLQSGSSESLGFDEGILKSTSKSLMKGAGVYVVMGDKVGYSYVDNVNVTNLKKAAKVARAIIAYNNGNTVVQADSPEKNPHNLYPIDISPVSVPRADKVAMLRMADEEARKFDPRIKKVSVSLATADETVIIANSFGDFVVDHRPMVRFNVSCLAEEGDRRESANAGGGGRHEFGLLKDNGSFLEFTRTAAADAVGLLRAEPAPAGEMTVVLGSGWPGVLIHEAVGHGLEGDFNRKGISAFSGKIGEKVASDLCTVIDDGTMAGRRGSLNVDDEGTPTRRNVLIENGVLKGYMQDRLNATLMGVPLTGNGRRENYRCQPMPRMTNTFLDNGAHDPQEIIASVKRGLYATTFGGGQVDITSGSFTFSATGAFLIEDGKITRQVKGATLIGNGPKALHKVTMVGNDMALDRGVGSCGKSGQNVPAGVGQPTIRIEEVVVGGSK</sequence>
<dbReference type="GO" id="GO:0008237">
    <property type="term" value="F:metallopeptidase activity"/>
    <property type="evidence" value="ECO:0007669"/>
    <property type="project" value="UniProtKB-KW"/>
</dbReference>
<dbReference type="InterPro" id="IPR036059">
    <property type="entry name" value="TldD/PmbA_sf"/>
</dbReference>
<feature type="domain" description="Metalloprotease TldD/E C-terminal" evidence="6">
    <location>
        <begin position="246"/>
        <end position="479"/>
    </location>
</feature>
<dbReference type="SUPFAM" id="SSF111283">
    <property type="entry name" value="Putative modulator of DNA gyrase, PmbA/TldD"/>
    <property type="match status" value="1"/>
</dbReference>